<dbReference type="Proteomes" id="UP000027931">
    <property type="component" value="Unassembled WGS sequence"/>
</dbReference>
<organism evidence="1 2">
    <name type="scientific">Tumebacillus flagellatus</name>
    <dbReference type="NCBI Taxonomy" id="1157490"/>
    <lineage>
        <taxon>Bacteria</taxon>
        <taxon>Bacillati</taxon>
        <taxon>Bacillota</taxon>
        <taxon>Bacilli</taxon>
        <taxon>Bacillales</taxon>
        <taxon>Alicyclobacillaceae</taxon>
        <taxon>Tumebacillus</taxon>
    </lineage>
</organism>
<protein>
    <submittedName>
        <fullName evidence="1">Uncharacterized protein</fullName>
    </submittedName>
</protein>
<evidence type="ECO:0000313" key="1">
    <source>
        <dbReference type="EMBL" id="KEO81502.1"/>
    </source>
</evidence>
<dbReference type="STRING" id="1157490.EL26_20735"/>
<proteinExistence type="predicted"/>
<keyword evidence="2" id="KW-1185">Reference proteome</keyword>
<evidence type="ECO:0000313" key="2">
    <source>
        <dbReference type="Proteomes" id="UP000027931"/>
    </source>
</evidence>
<dbReference type="AlphaFoldDB" id="A0A074M672"/>
<dbReference type="EMBL" id="JMIR01000037">
    <property type="protein sequence ID" value="KEO81502.1"/>
    <property type="molecule type" value="Genomic_DNA"/>
</dbReference>
<reference evidence="1 2" key="1">
    <citation type="journal article" date="2013" name="Int. J. Syst. Evol. Microbiol.">
        <title>Tumebacillus flagellatus sp. nov., an alpha-amylase/pullulanase-producing bacterium isolated from cassava wastewater.</title>
        <authorList>
            <person name="Wang Q."/>
            <person name="Xie N."/>
            <person name="Qin Y."/>
            <person name="Shen N."/>
            <person name="Zhu J."/>
            <person name="Mi H."/>
            <person name="Huang R."/>
        </authorList>
    </citation>
    <scope>NUCLEOTIDE SEQUENCE [LARGE SCALE GENOMIC DNA]</scope>
    <source>
        <strain evidence="1 2">GST4</strain>
    </source>
</reference>
<name>A0A074M672_9BACL</name>
<gene>
    <name evidence="1" type="ORF">EL26_20735</name>
</gene>
<accession>A0A074M672</accession>
<sequence length="73" mass="8036">MLQGTEGKRAHVHLPGDTCFMLPVEVSEQVSSFVTAGAQNNKGHAFLTLTDADTNRTFTLNLNQIIYVEWVDG</sequence>
<dbReference type="RefSeq" id="WP_038093124.1">
    <property type="nucleotide sequence ID" value="NZ_JMIR01000037.1"/>
</dbReference>
<comment type="caution">
    <text evidence="1">The sequence shown here is derived from an EMBL/GenBank/DDBJ whole genome shotgun (WGS) entry which is preliminary data.</text>
</comment>